<keyword evidence="4" id="KW-1185">Reference proteome</keyword>
<dbReference type="InParanoid" id="A0A5N4B0X6"/>
<accession>A0A5N4B0X6</accession>
<sequence length="133" mass="14181">MKIVILAFLSIAGFAVSQKTVSITAPNCNFDISVKAPTSKCCCPLNGTDPTSPTTAPNGNKAGCREIITYEPPTCNKAEPTKFPGRECISYYTCVAGWFGWGVTSSHTPCPTGQMFSYVQQNCIKSPNGCCPI</sequence>
<dbReference type="InterPro" id="IPR002557">
    <property type="entry name" value="Chitin-bd_dom"/>
</dbReference>
<gene>
    <name evidence="3" type="ORF">PPYR_00186</name>
</gene>
<name>A0A5N4B0X6_PHOPY</name>
<dbReference type="EMBL" id="VVIM01000001">
    <property type="protein sequence ID" value="KAB0803216.1"/>
    <property type="molecule type" value="Genomic_DNA"/>
</dbReference>
<dbReference type="GO" id="GO:0005576">
    <property type="term" value="C:extracellular region"/>
    <property type="evidence" value="ECO:0007669"/>
    <property type="project" value="InterPro"/>
</dbReference>
<dbReference type="Proteomes" id="UP000327044">
    <property type="component" value="Unassembled WGS sequence"/>
</dbReference>
<dbReference type="AlphaFoldDB" id="A0A5N4B0X6"/>
<evidence type="ECO:0000313" key="4">
    <source>
        <dbReference type="Proteomes" id="UP000327044"/>
    </source>
</evidence>
<evidence type="ECO:0000256" key="1">
    <source>
        <dbReference type="SAM" id="SignalP"/>
    </source>
</evidence>
<protein>
    <recommendedName>
        <fullName evidence="2">Chitin-binding type-2 domain-containing protein</fullName>
    </recommendedName>
</protein>
<evidence type="ECO:0000259" key="2">
    <source>
        <dbReference type="PROSITE" id="PS50940"/>
    </source>
</evidence>
<evidence type="ECO:0000313" key="3">
    <source>
        <dbReference type="EMBL" id="KAB0803216.1"/>
    </source>
</evidence>
<feature type="signal peptide" evidence="1">
    <location>
        <begin position="1"/>
        <end position="17"/>
    </location>
</feature>
<feature type="chain" id="PRO_5024424470" description="Chitin-binding type-2 domain-containing protein" evidence="1">
    <location>
        <begin position="18"/>
        <end position="133"/>
    </location>
</feature>
<comment type="caution">
    <text evidence="3">The sequence shown here is derived from an EMBL/GenBank/DDBJ whole genome shotgun (WGS) entry which is preliminary data.</text>
</comment>
<feature type="domain" description="Chitin-binding type-2" evidence="2">
    <location>
        <begin position="72"/>
        <end position="130"/>
    </location>
</feature>
<dbReference type="GO" id="GO:0008061">
    <property type="term" value="F:chitin binding"/>
    <property type="evidence" value="ECO:0007669"/>
    <property type="project" value="InterPro"/>
</dbReference>
<reference evidence="3 4" key="1">
    <citation type="journal article" date="2018" name="Elife">
        <title>Firefly genomes illuminate parallel origins of bioluminescence in beetles.</title>
        <authorList>
            <person name="Fallon T.R."/>
            <person name="Lower S.E."/>
            <person name="Chang C.H."/>
            <person name="Bessho-Uehara M."/>
            <person name="Martin G.J."/>
            <person name="Bewick A.J."/>
            <person name="Behringer M."/>
            <person name="Debat H.J."/>
            <person name="Wong I."/>
            <person name="Day J.C."/>
            <person name="Suvorov A."/>
            <person name="Silva C.J."/>
            <person name="Stanger-Hall K.F."/>
            <person name="Hall D.W."/>
            <person name="Schmitz R.J."/>
            <person name="Nelson D.R."/>
            <person name="Lewis S.M."/>
            <person name="Shigenobu S."/>
            <person name="Bybee S.M."/>
            <person name="Larracuente A.M."/>
            <person name="Oba Y."/>
            <person name="Weng J.K."/>
        </authorList>
    </citation>
    <scope>NUCLEOTIDE SEQUENCE [LARGE SCALE GENOMIC DNA]</scope>
    <source>
        <strain evidence="3">1611_PpyrPB1</strain>
        <tissue evidence="3">Whole body</tissue>
    </source>
</reference>
<proteinExistence type="predicted"/>
<dbReference type="PROSITE" id="PS50940">
    <property type="entry name" value="CHIT_BIND_II"/>
    <property type="match status" value="1"/>
</dbReference>
<organism evidence="3 4">
    <name type="scientific">Photinus pyralis</name>
    <name type="common">Common eastern firefly</name>
    <name type="synonym">Lampyris pyralis</name>
    <dbReference type="NCBI Taxonomy" id="7054"/>
    <lineage>
        <taxon>Eukaryota</taxon>
        <taxon>Metazoa</taxon>
        <taxon>Ecdysozoa</taxon>
        <taxon>Arthropoda</taxon>
        <taxon>Hexapoda</taxon>
        <taxon>Insecta</taxon>
        <taxon>Pterygota</taxon>
        <taxon>Neoptera</taxon>
        <taxon>Endopterygota</taxon>
        <taxon>Coleoptera</taxon>
        <taxon>Polyphaga</taxon>
        <taxon>Elateriformia</taxon>
        <taxon>Elateroidea</taxon>
        <taxon>Lampyridae</taxon>
        <taxon>Lampyrinae</taxon>
        <taxon>Photinus</taxon>
    </lineage>
</organism>
<keyword evidence="1" id="KW-0732">Signal</keyword>